<proteinExistence type="inferred from homology"/>
<dbReference type="Proteomes" id="UP000290657">
    <property type="component" value="Unassembled WGS sequence"/>
</dbReference>
<dbReference type="RefSeq" id="WP_128996056.1">
    <property type="nucleotide sequence ID" value="NZ_PDKN01000003.1"/>
</dbReference>
<gene>
    <name evidence="8 10" type="primary">ectA</name>
    <name evidence="10" type="ORF">CRV04_06710</name>
</gene>
<dbReference type="CDD" id="cd04301">
    <property type="entry name" value="NAT_SF"/>
    <property type="match status" value="1"/>
</dbReference>
<dbReference type="EMBL" id="PDKN01000003">
    <property type="protein sequence ID" value="RXJ58193.1"/>
    <property type="molecule type" value="Genomic_DNA"/>
</dbReference>
<sequence>MGSDLFLRKPRKEDAKSIFTLVKNSKVLDVNSEYLYLLQCTHFKESCCVATVNDEVVGFISGYVLPEDPQTLFIWQVVVDEKMRGQNVANKILKAILSFDNMKGINYIHTTVSPSNKPSQRVFEKLAESFNTTFKNSTMFAKEDFIHGHEDEVLYEIGPLQ</sequence>
<dbReference type="InterPro" id="IPR000182">
    <property type="entry name" value="GNAT_dom"/>
</dbReference>
<name>A0A4Q0XVH8_9BACT</name>
<evidence type="ECO:0000256" key="7">
    <source>
        <dbReference type="ARBA" id="ARBA00048924"/>
    </source>
</evidence>
<accession>A0A4Q0XVH8</accession>
<comment type="similarity">
    <text evidence="2 8">Belongs to the acetyltransferase family. EctA subfamily.</text>
</comment>
<evidence type="ECO:0000256" key="6">
    <source>
        <dbReference type="ARBA" id="ARBA00023315"/>
    </source>
</evidence>
<evidence type="ECO:0000256" key="1">
    <source>
        <dbReference type="ARBA" id="ARBA00004978"/>
    </source>
</evidence>
<comment type="catalytic activity">
    <reaction evidence="7 8">
        <text>L-2,4-diaminobutanoate + acetyl-CoA = (2S)-4-acetamido-2-aminobutanoate + CoA + H(+)</text>
        <dbReference type="Rhea" id="RHEA:16901"/>
        <dbReference type="ChEBI" id="CHEBI:15378"/>
        <dbReference type="ChEBI" id="CHEBI:57287"/>
        <dbReference type="ChEBI" id="CHEBI:57288"/>
        <dbReference type="ChEBI" id="CHEBI:58761"/>
        <dbReference type="ChEBI" id="CHEBI:58929"/>
        <dbReference type="EC" id="2.3.1.178"/>
    </reaction>
</comment>
<comment type="function">
    <text evidence="8">Catalyzes the acetylation of L-2,4-diaminobutyrate (DABA) to gamma-N-acetyl-alpha,gamma-diaminobutyric acid (ADABA) with acetyl coenzyme A.</text>
</comment>
<evidence type="ECO:0000256" key="5">
    <source>
        <dbReference type="ARBA" id="ARBA00022679"/>
    </source>
</evidence>
<evidence type="ECO:0000259" key="9">
    <source>
        <dbReference type="PROSITE" id="PS51186"/>
    </source>
</evidence>
<evidence type="ECO:0000256" key="8">
    <source>
        <dbReference type="RuleBase" id="RU365045"/>
    </source>
</evidence>
<dbReference type="Gene3D" id="3.40.630.30">
    <property type="match status" value="1"/>
</dbReference>
<protein>
    <recommendedName>
        <fullName evidence="4 8">L-2,4-diaminobutyric acid acetyltransferase</fullName>
        <shortName evidence="8">DABA acetyltransferase</shortName>
        <ecNumber evidence="3 8">2.3.1.178</ecNumber>
    </recommendedName>
</protein>
<dbReference type="AlphaFoldDB" id="A0A4Q0XVH8"/>
<comment type="pathway">
    <text evidence="1 8">Amine and polyamine biosynthesis; ectoine biosynthesis; L-ectoine from L-aspartate 4-semialdehyde: step 2/3.</text>
</comment>
<keyword evidence="6 8" id="KW-0012">Acyltransferase</keyword>
<evidence type="ECO:0000313" key="10">
    <source>
        <dbReference type="EMBL" id="RXJ58193.1"/>
    </source>
</evidence>
<dbReference type="GO" id="GO:0033816">
    <property type="term" value="F:diaminobutyrate acetyltransferase activity"/>
    <property type="evidence" value="ECO:0007669"/>
    <property type="project" value="UniProtKB-EC"/>
</dbReference>
<dbReference type="GO" id="GO:0019491">
    <property type="term" value="P:ectoine biosynthetic process"/>
    <property type="evidence" value="ECO:0007669"/>
    <property type="project" value="UniProtKB-UniPathway"/>
</dbReference>
<comment type="caution">
    <text evidence="10">The sequence shown here is derived from an EMBL/GenBank/DDBJ whole genome shotgun (WGS) entry which is preliminary data.</text>
</comment>
<dbReference type="Pfam" id="PF00583">
    <property type="entry name" value="Acetyltransf_1"/>
    <property type="match status" value="1"/>
</dbReference>
<dbReference type="PROSITE" id="PS51186">
    <property type="entry name" value="GNAT"/>
    <property type="match status" value="1"/>
</dbReference>
<evidence type="ECO:0000256" key="2">
    <source>
        <dbReference type="ARBA" id="ARBA00010712"/>
    </source>
</evidence>
<evidence type="ECO:0000256" key="3">
    <source>
        <dbReference type="ARBA" id="ARBA00012355"/>
    </source>
</evidence>
<dbReference type="UniPathway" id="UPA00067">
    <property type="reaction ID" value="UER00122"/>
</dbReference>
<feature type="domain" description="N-acetyltransferase" evidence="9">
    <location>
        <begin position="5"/>
        <end position="161"/>
    </location>
</feature>
<keyword evidence="5 8" id="KW-0808">Transferase</keyword>
<dbReference type="InterPro" id="IPR016181">
    <property type="entry name" value="Acyl_CoA_acyltransferase"/>
</dbReference>
<dbReference type="SUPFAM" id="SSF55729">
    <property type="entry name" value="Acyl-CoA N-acyltransferases (Nat)"/>
    <property type="match status" value="1"/>
</dbReference>
<organism evidence="10 11">
    <name type="scientific">Candidatus Marinarcus aquaticus</name>
    <dbReference type="NCBI Taxonomy" id="2044504"/>
    <lineage>
        <taxon>Bacteria</taxon>
        <taxon>Pseudomonadati</taxon>
        <taxon>Campylobacterota</taxon>
        <taxon>Epsilonproteobacteria</taxon>
        <taxon>Campylobacterales</taxon>
        <taxon>Arcobacteraceae</taxon>
        <taxon>Candidatus Marinarcus</taxon>
    </lineage>
</organism>
<keyword evidence="11" id="KW-1185">Reference proteome</keyword>
<evidence type="ECO:0000313" key="11">
    <source>
        <dbReference type="Proteomes" id="UP000290657"/>
    </source>
</evidence>
<evidence type="ECO:0000256" key="4">
    <source>
        <dbReference type="ARBA" id="ARBA00017935"/>
    </source>
</evidence>
<dbReference type="NCBIfam" id="TIGR02406">
    <property type="entry name" value="ectoine_EctA"/>
    <property type="match status" value="1"/>
</dbReference>
<dbReference type="EC" id="2.3.1.178" evidence="3 8"/>
<reference evidence="10 11" key="1">
    <citation type="submission" date="2017-10" db="EMBL/GenBank/DDBJ databases">
        <title>Genomics of the genus Arcobacter.</title>
        <authorList>
            <person name="Perez-Cataluna A."/>
            <person name="Figueras M.J."/>
        </authorList>
    </citation>
    <scope>NUCLEOTIDE SEQUENCE [LARGE SCALE GENOMIC DNA]</scope>
    <source>
        <strain evidence="10 11">CECT 8987</strain>
    </source>
</reference>
<dbReference type="OrthoDB" id="2436196at2"/>
<dbReference type="InterPro" id="IPR012772">
    <property type="entry name" value="Ectoine_EctA"/>
</dbReference>